<feature type="compositionally biased region" description="Low complexity" evidence="1">
    <location>
        <begin position="61"/>
        <end position="71"/>
    </location>
</feature>
<comment type="caution">
    <text evidence="2">The sequence shown here is derived from an EMBL/GenBank/DDBJ whole genome shotgun (WGS) entry which is preliminary data.</text>
</comment>
<dbReference type="EMBL" id="JAINUF010000006">
    <property type="protein sequence ID" value="KAJ8356046.1"/>
    <property type="molecule type" value="Genomic_DNA"/>
</dbReference>
<feature type="region of interest" description="Disordered" evidence="1">
    <location>
        <begin position="50"/>
        <end position="78"/>
    </location>
</feature>
<dbReference type="Proteomes" id="UP001152622">
    <property type="component" value="Chromosome 6"/>
</dbReference>
<gene>
    <name evidence="2" type="ORF">SKAU_G00188400</name>
</gene>
<feature type="compositionally biased region" description="Basic and acidic residues" evidence="1">
    <location>
        <begin position="100"/>
        <end position="109"/>
    </location>
</feature>
<sequence length="144" mass="15129">MNGTVAVNGAINIFGAPGRTGDSARPITCGLSEALGCLLTLARLSIWKRREKSARNERRSPSPGRRVGRPSMSAPLSRGIRLFSSPDYANRLIASAARTSNDELDRVRENPLPPQLPARASSPSGTSAPPCSGPLGGFRTGFGS</sequence>
<protein>
    <submittedName>
        <fullName evidence="2">Uncharacterized protein</fullName>
    </submittedName>
</protein>
<dbReference type="AlphaFoldDB" id="A0A9Q1FD85"/>
<name>A0A9Q1FD85_SYNKA</name>
<reference evidence="2" key="1">
    <citation type="journal article" date="2023" name="Science">
        <title>Genome structures resolve the early diversification of teleost fishes.</title>
        <authorList>
            <person name="Parey E."/>
            <person name="Louis A."/>
            <person name="Montfort J."/>
            <person name="Bouchez O."/>
            <person name="Roques C."/>
            <person name="Iampietro C."/>
            <person name="Lluch J."/>
            <person name="Castinel A."/>
            <person name="Donnadieu C."/>
            <person name="Desvignes T."/>
            <person name="Floi Bucao C."/>
            <person name="Jouanno E."/>
            <person name="Wen M."/>
            <person name="Mejri S."/>
            <person name="Dirks R."/>
            <person name="Jansen H."/>
            <person name="Henkel C."/>
            <person name="Chen W.J."/>
            <person name="Zahm M."/>
            <person name="Cabau C."/>
            <person name="Klopp C."/>
            <person name="Thompson A.W."/>
            <person name="Robinson-Rechavi M."/>
            <person name="Braasch I."/>
            <person name="Lecointre G."/>
            <person name="Bobe J."/>
            <person name="Postlethwait J.H."/>
            <person name="Berthelot C."/>
            <person name="Roest Crollius H."/>
            <person name="Guiguen Y."/>
        </authorList>
    </citation>
    <scope>NUCLEOTIDE SEQUENCE</scope>
    <source>
        <strain evidence="2">WJC10195</strain>
    </source>
</reference>
<evidence type="ECO:0000256" key="1">
    <source>
        <dbReference type="SAM" id="MobiDB-lite"/>
    </source>
</evidence>
<feature type="region of interest" description="Disordered" evidence="1">
    <location>
        <begin position="99"/>
        <end position="144"/>
    </location>
</feature>
<organism evidence="2 3">
    <name type="scientific">Synaphobranchus kaupii</name>
    <name type="common">Kaup's arrowtooth eel</name>
    <dbReference type="NCBI Taxonomy" id="118154"/>
    <lineage>
        <taxon>Eukaryota</taxon>
        <taxon>Metazoa</taxon>
        <taxon>Chordata</taxon>
        <taxon>Craniata</taxon>
        <taxon>Vertebrata</taxon>
        <taxon>Euteleostomi</taxon>
        <taxon>Actinopterygii</taxon>
        <taxon>Neopterygii</taxon>
        <taxon>Teleostei</taxon>
        <taxon>Anguilliformes</taxon>
        <taxon>Synaphobranchidae</taxon>
        <taxon>Synaphobranchus</taxon>
    </lineage>
</organism>
<keyword evidence="3" id="KW-1185">Reference proteome</keyword>
<evidence type="ECO:0000313" key="3">
    <source>
        <dbReference type="Proteomes" id="UP001152622"/>
    </source>
</evidence>
<proteinExistence type="predicted"/>
<accession>A0A9Q1FD85</accession>
<evidence type="ECO:0000313" key="2">
    <source>
        <dbReference type="EMBL" id="KAJ8356046.1"/>
    </source>
</evidence>
<feature type="compositionally biased region" description="Gly residues" evidence="1">
    <location>
        <begin position="134"/>
        <end position="144"/>
    </location>
</feature>